<organism evidence="10 11">
    <name type="scientific">Paramicrosporidium saccamoebae</name>
    <dbReference type="NCBI Taxonomy" id="1246581"/>
    <lineage>
        <taxon>Eukaryota</taxon>
        <taxon>Fungi</taxon>
        <taxon>Fungi incertae sedis</taxon>
        <taxon>Cryptomycota</taxon>
        <taxon>Cryptomycota incertae sedis</taxon>
        <taxon>Paramicrosporidium</taxon>
    </lineage>
</organism>
<comment type="caution">
    <text evidence="10">The sequence shown here is derived from an EMBL/GenBank/DDBJ whole genome shotgun (WGS) entry which is preliminary data.</text>
</comment>
<dbReference type="PANTHER" id="PTHR13402:SF6">
    <property type="entry name" value="SECRETORY 16, ISOFORM I"/>
    <property type="match status" value="1"/>
</dbReference>
<dbReference type="GO" id="GO:0070971">
    <property type="term" value="C:endoplasmic reticulum exit site"/>
    <property type="evidence" value="ECO:0007669"/>
    <property type="project" value="TreeGrafter"/>
</dbReference>
<comment type="function">
    <text evidence="5 6">Involved in the initiation of assembly of the COPII coat required for the formation of transport vesicles from the endoplasmic reticulum (ER) and the selection of cargo molecules. Also involved in autophagy.</text>
</comment>
<dbReference type="GO" id="GO:0006914">
    <property type="term" value="P:autophagy"/>
    <property type="evidence" value="ECO:0007669"/>
    <property type="project" value="UniProtKB-KW"/>
</dbReference>
<feature type="domain" description="Sec16 Sec23-binding" evidence="8">
    <location>
        <begin position="481"/>
        <end position="529"/>
    </location>
</feature>
<keyword evidence="2 6" id="KW-0813">Transport</keyword>
<dbReference type="Pfam" id="PF12931">
    <property type="entry name" value="TPR_Sec16"/>
    <property type="match status" value="2"/>
</dbReference>
<keyword evidence="4 6" id="KW-0931">ER-Golgi transport</keyword>
<feature type="region of interest" description="Disordered" evidence="7">
    <location>
        <begin position="1094"/>
        <end position="1378"/>
    </location>
</feature>
<evidence type="ECO:0000256" key="4">
    <source>
        <dbReference type="ARBA" id="ARBA00022892"/>
    </source>
</evidence>
<dbReference type="OrthoDB" id="8918678at2759"/>
<feature type="compositionally biased region" description="Low complexity" evidence="7">
    <location>
        <begin position="1360"/>
        <end position="1372"/>
    </location>
</feature>
<evidence type="ECO:0000256" key="3">
    <source>
        <dbReference type="ARBA" id="ARBA00022824"/>
    </source>
</evidence>
<reference evidence="10 11" key="1">
    <citation type="submission" date="2016-10" db="EMBL/GenBank/DDBJ databases">
        <title>The genome of Paramicrosporidium saccamoebae is the missing link in understanding Cryptomycota and Microsporidia evolution.</title>
        <authorList>
            <person name="Quandt C.A."/>
            <person name="Beaudet D."/>
            <person name="Corsaro D."/>
            <person name="Michel R."/>
            <person name="Corradi N."/>
            <person name="James T."/>
        </authorList>
    </citation>
    <scope>NUCLEOTIDE SEQUENCE [LARGE SCALE GENOMIC DNA]</scope>
    <source>
        <strain evidence="10 11">KSL3</strain>
    </source>
</reference>
<evidence type="ECO:0000313" key="10">
    <source>
        <dbReference type="EMBL" id="PJF17254.1"/>
    </source>
</evidence>
<feature type="compositionally biased region" description="Low complexity" evidence="7">
    <location>
        <begin position="1288"/>
        <end position="1331"/>
    </location>
</feature>
<keyword evidence="6" id="KW-0072">Autophagy</keyword>
<evidence type="ECO:0000313" key="11">
    <source>
        <dbReference type="Proteomes" id="UP000240830"/>
    </source>
</evidence>
<feature type="region of interest" description="Disordered" evidence="7">
    <location>
        <begin position="1047"/>
        <end position="1068"/>
    </location>
</feature>
<sequence>MVASEPPAPHYPPAMPTRREELQPAVGQFFGAPESVPDGKTIRVAPQASATRQTVHAADAPGWFGAESGTDVFASIAASQPPVTQNPSVQPVQQPSLQFSMPAQNSHASRGSFSSPNVPKIQSSVEAVPYSGFKYEETNFIGDETFEQLSISGSISAFGDIPPGSVACHRCNRPNDQSSTFCTRCGFQLVKPSGGFFTQSAYAQPPNTQPPMGGQFSNPPPIAPYSGDVVPLTRTGTLDSMVSGRFSQAPSSFTVQPSVGMASSASFGRAAPPSAPLVSHAFPPPQMIPPTSFRSFSPPQPAQMPFVLQPVAVEEPVKSQKEQRVYPVFCFGFGGQVFATFPMKQMRFMANSSTGTAHYRPSVMYRTAVHTLPFIQEKLVQPILDSLNGLPMSEKYVKTKDVIKYIKDTWIDGASPSRDYREVFYKLVDLMLSNKGGLSDAGEEALRKILLPDSLAEKSEVSSPTTMSAAPVSPAVVNELTKLLIKGDRGNAVLLAVTNQMWTHALLIASHVDRDTYCSVVSEFAKQTLPMGTADDYIAITGLGDALLSAGEVFAAHICYLLSDDASLISGVDSPQSRMVYAGCAHGNKMETFYRDWSALRRTELLELAFTLASNGQYCMHHLQAYKLLYSRYLSDLGLNSLALKYCDSVGSIVRTFGSTSPYLHKEFISQLKQFEERVYRHTGEVPSSPVGDGSWFKMGGLLEAFDRGITRVMGVSNQDVDITEVKEERPRRLSVQAETNLGPTVTEAPPIPMFSGTEMTAGELGHQPPVSYYQPPPVTSQYSQPQQQQWADPNQQQPFVSNHTHYDNFNPQQSTRQYSAPSQNQESYQQASGDYSNSVQSQTQRPLEEMMQTHSINDKGHDFSKPPQTQGHDQSVSFASPPQSHLGVQSHPVTHQHEQERELVPVIPVQKFSSPTEPHSQGKASTMRADFDSTFSAPPVGAPAQPLYAAPTNFPAPETFAVAPPTMPAMTETRPSGEASFLPPVPMMPNMPAEAPYSHQAPPMHTVPAVDTTRTQFKPSSPPADVAQTQFKSSDPAVDVTRTQFKPSDPAGGATFAHQPPTVPVSGALHQAPSVTAAPSFPPAFAEAQPMIFAGPQKSPPHPMMSASQDYSTHPPSFSQPPVQSHQLDDDLGFGNTTKLSPNKPEGQQPAIQDEDQQQDKKGMLGFISGWFGRKTPTDQPGGPKQASLGEPSSFKYDETLKRWIDTKDPGSTAAAVAPPPPPAMAAAPSMNPMSSDGPVSFRRGATRSAKSRYIDPFNADDGEAPPVIPTVPLPGSIAPLATETAPPQQQWTDPNQQQQWADPNQQQQQEWTNPNQQQQWVDPNQQTQWAQTHDAHSQQQWVDPNQQAQWSQAHEAHSQQQWAHPPQQQSYGQGAF</sequence>
<feature type="compositionally biased region" description="Basic and acidic residues" evidence="7">
    <location>
        <begin position="1197"/>
        <end position="1210"/>
    </location>
</feature>
<dbReference type="GO" id="GO:0007030">
    <property type="term" value="P:Golgi organization"/>
    <property type="evidence" value="ECO:0007669"/>
    <property type="project" value="TreeGrafter"/>
</dbReference>
<dbReference type="InterPro" id="IPR024340">
    <property type="entry name" value="Sec16_CCD"/>
</dbReference>
<dbReference type="GO" id="GO:0012507">
    <property type="term" value="C:ER to Golgi transport vesicle membrane"/>
    <property type="evidence" value="ECO:0007669"/>
    <property type="project" value="TreeGrafter"/>
</dbReference>
<feature type="region of interest" description="Disordered" evidence="7">
    <location>
        <begin position="731"/>
        <end position="900"/>
    </location>
</feature>
<keyword evidence="6" id="KW-0653">Protein transport</keyword>
<feature type="compositionally biased region" description="Polar residues" evidence="7">
    <location>
        <begin position="800"/>
        <end position="846"/>
    </location>
</feature>
<evidence type="ECO:0000259" key="9">
    <source>
        <dbReference type="Pfam" id="PF12932"/>
    </source>
</evidence>
<feature type="domain" description="Sec16 Sec23-binding" evidence="8">
    <location>
        <begin position="535"/>
        <end position="689"/>
    </location>
</feature>
<evidence type="ECO:0000256" key="1">
    <source>
        <dbReference type="ARBA" id="ARBA00005927"/>
    </source>
</evidence>
<comment type="similarity">
    <text evidence="1 6">Belongs to the SEC16 family.</text>
</comment>
<evidence type="ECO:0000256" key="5">
    <source>
        <dbReference type="ARBA" id="ARBA00024687"/>
    </source>
</evidence>
<evidence type="ECO:0000259" key="8">
    <source>
        <dbReference type="Pfam" id="PF12931"/>
    </source>
</evidence>
<dbReference type="GO" id="GO:0070973">
    <property type="term" value="P:protein localization to endoplasmic reticulum exit site"/>
    <property type="evidence" value="ECO:0007669"/>
    <property type="project" value="TreeGrafter"/>
</dbReference>
<dbReference type="InterPro" id="IPR024298">
    <property type="entry name" value="Sec16_Sec23-bd"/>
</dbReference>
<feature type="compositionally biased region" description="Polar residues" evidence="7">
    <location>
        <begin position="867"/>
        <end position="894"/>
    </location>
</feature>
<feature type="compositionally biased region" description="Polar residues" evidence="7">
    <location>
        <begin position="1339"/>
        <end position="1354"/>
    </location>
</feature>
<evidence type="ECO:0000256" key="7">
    <source>
        <dbReference type="SAM" id="MobiDB-lite"/>
    </source>
</evidence>
<proteinExistence type="inferred from homology"/>
<feature type="compositionally biased region" description="Low complexity" evidence="7">
    <location>
        <begin position="1226"/>
        <end position="1237"/>
    </location>
</feature>
<keyword evidence="6" id="KW-0472">Membrane</keyword>
<dbReference type="PANTHER" id="PTHR13402">
    <property type="entry name" value="RGPR-RELATED"/>
    <property type="match status" value="1"/>
</dbReference>
<dbReference type="EMBL" id="MTSL01000182">
    <property type="protein sequence ID" value="PJF17254.1"/>
    <property type="molecule type" value="Genomic_DNA"/>
</dbReference>
<dbReference type="Proteomes" id="UP000240830">
    <property type="component" value="Unassembled WGS sequence"/>
</dbReference>
<name>A0A2H9THM0_9FUNG</name>
<feature type="compositionally biased region" description="Polar residues" evidence="7">
    <location>
        <begin position="1107"/>
        <end position="1127"/>
    </location>
</feature>
<evidence type="ECO:0000256" key="6">
    <source>
        <dbReference type="RuleBase" id="RU364101"/>
    </source>
</evidence>
<keyword evidence="11" id="KW-1185">Reference proteome</keyword>
<dbReference type="STRING" id="1246581.A0A2H9THM0"/>
<comment type="subcellular location">
    <subcellularLocation>
        <location evidence="6">Endoplasmic reticulum membrane</location>
    </subcellularLocation>
</comment>
<protein>
    <recommendedName>
        <fullName evidence="6">Protein transport protein sec16</fullName>
    </recommendedName>
</protein>
<evidence type="ECO:0000256" key="2">
    <source>
        <dbReference type="ARBA" id="ARBA00022448"/>
    </source>
</evidence>
<keyword evidence="3 6" id="KW-0256">Endoplasmic reticulum</keyword>
<feature type="domain" description="Sec16 central conserved" evidence="9">
    <location>
        <begin position="327"/>
        <end position="409"/>
    </location>
</feature>
<dbReference type="GO" id="GO:0016192">
    <property type="term" value="P:vesicle-mediated transport"/>
    <property type="evidence" value="ECO:0007669"/>
    <property type="project" value="UniProtKB-KW"/>
</dbReference>
<dbReference type="Pfam" id="PF12932">
    <property type="entry name" value="Sec16"/>
    <property type="match status" value="1"/>
</dbReference>
<gene>
    <name evidence="10" type="ORF">PSACC_02936</name>
</gene>
<feature type="compositionally biased region" description="Low complexity" evidence="7">
    <location>
        <begin position="768"/>
        <end position="799"/>
    </location>
</feature>
<dbReference type="GO" id="GO:0015031">
    <property type="term" value="P:protein transport"/>
    <property type="evidence" value="ECO:0007669"/>
    <property type="project" value="UniProtKB-KW"/>
</dbReference>
<dbReference type="Gene3D" id="1.20.58.940">
    <property type="match status" value="1"/>
</dbReference>
<dbReference type="GO" id="GO:0005789">
    <property type="term" value="C:endoplasmic reticulum membrane"/>
    <property type="evidence" value="ECO:0007669"/>
    <property type="project" value="UniProtKB-SubCell"/>
</dbReference>
<dbReference type="CDD" id="cd09233">
    <property type="entry name" value="ACE1-Sec16-like"/>
    <property type="match status" value="1"/>
</dbReference>
<accession>A0A2H9THM0</accession>